<dbReference type="InterPro" id="IPR017871">
    <property type="entry name" value="ABC_transporter-like_CS"/>
</dbReference>
<evidence type="ECO:0000256" key="4">
    <source>
        <dbReference type="ARBA" id="ARBA00022840"/>
    </source>
</evidence>
<dbReference type="Proteomes" id="UP000199013">
    <property type="component" value="Unassembled WGS sequence"/>
</dbReference>
<dbReference type="PANTHER" id="PTHR43776:SF7">
    <property type="entry name" value="D,D-DIPEPTIDE TRANSPORT ATP-BINDING PROTEIN DDPF-RELATED"/>
    <property type="match status" value="1"/>
</dbReference>
<dbReference type="GO" id="GO:0005524">
    <property type="term" value="F:ATP binding"/>
    <property type="evidence" value="ECO:0007669"/>
    <property type="project" value="UniProtKB-KW"/>
</dbReference>
<proteinExistence type="inferred from homology"/>
<dbReference type="CDD" id="cd03257">
    <property type="entry name" value="ABC_NikE_OppD_transporters"/>
    <property type="match status" value="2"/>
</dbReference>
<dbReference type="Pfam" id="PF08352">
    <property type="entry name" value="oligo_HPY"/>
    <property type="match status" value="2"/>
</dbReference>
<dbReference type="InterPro" id="IPR003593">
    <property type="entry name" value="AAA+_ATPase"/>
</dbReference>
<keyword evidence="7" id="KW-1185">Reference proteome</keyword>
<evidence type="ECO:0000256" key="3">
    <source>
        <dbReference type="ARBA" id="ARBA00022741"/>
    </source>
</evidence>
<keyword evidence="3" id="KW-0547">Nucleotide-binding</keyword>
<keyword evidence="4 6" id="KW-0067">ATP-binding</keyword>
<name>A0A1C3NYI3_9ACTN</name>
<dbReference type="FunFam" id="3.40.50.300:FF:000016">
    <property type="entry name" value="Oligopeptide ABC transporter ATP-binding component"/>
    <property type="match status" value="1"/>
</dbReference>
<dbReference type="PROSITE" id="PS00211">
    <property type="entry name" value="ABC_TRANSPORTER_1"/>
    <property type="match status" value="1"/>
</dbReference>
<feature type="domain" description="ABC transporter" evidence="5">
    <location>
        <begin position="17"/>
        <end position="267"/>
    </location>
</feature>
<dbReference type="InterPro" id="IPR013563">
    <property type="entry name" value="Oligopep_ABC_C"/>
</dbReference>
<dbReference type="Pfam" id="PF00005">
    <property type="entry name" value="ABC_tran"/>
    <property type="match status" value="2"/>
</dbReference>
<evidence type="ECO:0000256" key="2">
    <source>
        <dbReference type="ARBA" id="ARBA00022448"/>
    </source>
</evidence>
<dbReference type="GO" id="GO:0016887">
    <property type="term" value="F:ATP hydrolysis activity"/>
    <property type="evidence" value="ECO:0007669"/>
    <property type="project" value="InterPro"/>
</dbReference>
<evidence type="ECO:0000259" key="5">
    <source>
        <dbReference type="PROSITE" id="PS50893"/>
    </source>
</evidence>
<organism evidence="6 7">
    <name type="scientific">Candidatus Protofrankia californiensis</name>
    <dbReference type="NCBI Taxonomy" id="1839754"/>
    <lineage>
        <taxon>Bacteria</taxon>
        <taxon>Bacillati</taxon>
        <taxon>Actinomycetota</taxon>
        <taxon>Actinomycetes</taxon>
        <taxon>Frankiales</taxon>
        <taxon>Frankiaceae</taxon>
        <taxon>Protofrankia</taxon>
    </lineage>
</organism>
<dbReference type="InterPro" id="IPR027417">
    <property type="entry name" value="P-loop_NTPase"/>
</dbReference>
<dbReference type="NCBIfam" id="NF007739">
    <property type="entry name" value="PRK10419.1"/>
    <property type="match status" value="2"/>
</dbReference>
<dbReference type="GO" id="GO:0015833">
    <property type="term" value="P:peptide transport"/>
    <property type="evidence" value="ECO:0007669"/>
    <property type="project" value="InterPro"/>
</dbReference>
<comment type="similarity">
    <text evidence="1">Belongs to the ABC transporter superfamily.</text>
</comment>
<protein>
    <submittedName>
        <fullName evidence="6">Putative ABC transporter ATP-binding protein YejF</fullName>
    </submittedName>
</protein>
<evidence type="ECO:0000313" key="7">
    <source>
        <dbReference type="Proteomes" id="UP000199013"/>
    </source>
</evidence>
<reference evidence="7" key="1">
    <citation type="submission" date="2016-02" db="EMBL/GenBank/DDBJ databases">
        <authorList>
            <person name="Wibberg D."/>
        </authorList>
    </citation>
    <scope>NUCLEOTIDE SEQUENCE [LARGE SCALE GENOMIC DNA]</scope>
</reference>
<feature type="domain" description="ABC transporter" evidence="5">
    <location>
        <begin position="290"/>
        <end position="538"/>
    </location>
</feature>
<dbReference type="PANTHER" id="PTHR43776">
    <property type="entry name" value="TRANSPORT ATP-BINDING PROTEIN"/>
    <property type="match status" value="1"/>
</dbReference>
<dbReference type="PROSITE" id="PS50893">
    <property type="entry name" value="ABC_TRANSPORTER_2"/>
    <property type="match status" value="2"/>
</dbReference>
<keyword evidence="2" id="KW-0813">Transport</keyword>
<sequence length="545" mass="57907">MTSGIAAAAAAHDGPLLEISGLRVRYQGSGGQVIAVDGVDLTVGAGETVALVGESGSGKSTTALAVTGLLPAGARIVDGRVRVLGRDTVGLGERELRALRGRTVGFVPQDPGVSLNPVRRVGDQVAEVLRIHRIATGAAAGERALTALDRAGLPDPEVRARQYPHEMSGGMRQRVLIAMALVAGPALVVADEPTSALDATVQAQVLDHLAELTVRENLGLLLITHDLGIAADRADRVLVMSHGTVVESGPAAQVLARPEHPYTRRLVTAVPGRRPVRSAPPRPASDRPLLEVKGLTKDFPRPRGAGGAATLRAVDDVGFTVGRGEALALVGESGSGKSTTARLVLRLERPTAGAVRVDGVDLAGLSGGELRRLRRRMQVVQQNPYATLDPRFPVRRLVEEPLRAFPTGNRAERRAEVTRLLDLVALPQSVMERRPAELSGGQVQRVAIARALALRPDLLVCDEPVSALDVSIQAQILDLLVRLQEELGLGYLFITHDLAVARDLCHRVAVMHRGRLVEAGPLDRVFDTPEHSYTRELLASVPGTR</sequence>
<dbReference type="AlphaFoldDB" id="A0A1C3NYI3"/>
<dbReference type="EMBL" id="FLUV01001210">
    <property type="protein sequence ID" value="SBW22616.1"/>
    <property type="molecule type" value="Genomic_DNA"/>
</dbReference>
<dbReference type="InterPro" id="IPR003439">
    <property type="entry name" value="ABC_transporter-like_ATP-bd"/>
</dbReference>
<dbReference type="GO" id="GO:0055085">
    <property type="term" value="P:transmembrane transport"/>
    <property type="evidence" value="ECO:0007669"/>
    <property type="project" value="UniProtKB-ARBA"/>
</dbReference>
<dbReference type="InterPro" id="IPR050319">
    <property type="entry name" value="ABC_transp_ATP-bind"/>
</dbReference>
<dbReference type="Gene3D" id="3.40.50.300">
    <property type="entry name" value="P-loop containing nucleotide triphosphate hydrolases"/>
    <property type="match status" value="2"/>
</dbReference>
<dbReference type="SUPFAM" id="SSF52540">
    <property type="entry name" value="P-loop containing nucleoside triphosphate hydrolases"/>
    <property type="match status" value="2"/>
</dbReference>
<evidence type="ECO:0000313" key="6">
    <source>
        <dbReference type="EMBL" id="SBW22616.1"/>
    </source>
</evidence>
<accession>A0A1C3NYI3</accession>
<evidence type="ECO:0000256" key="1">
    <source>
        <dbReference type="ARBA" id="ARBA00005417"/>
    </source>
</evidence>
<dbReference type="NCBIfam" id="NF008453">
    <property type="entry name" value="PRK11308.1"/>
    <property type="match status" value="2"/>
</dbReference>
<dbReference type="SMART" id="SM00382">
    <property type="entry name" value="AAA"/>
    <property type="match status" value="2"/>
</dbReference>
<gene>
    <name evidence="6" type="primary">yejF</name>
    <name evidence="6" type="ORF">FDG2_2878</name>
</gene>